<dbReference type="EMBL" id="FR839629">
    <property type="protein sequence ID" value="SCV12095.1"/>
    <property type="molecule type" value="Genomic_DNA"/>
</dbReference>
<comment type="similarity">
    <text evidence="1">Belongs to the HesB/IscA family.</text>
</comment>
<feature type="domain" description="Core" evidence="2">
    <location>
        <begin position="82"/>
        <end position="186"/>
    </location>
</feature>
<proteinExistence type="inferred from homology"/>
<dbReference type="Gene3D" id="2.60.300.12">
    <property type="entry name" value="HesB-like domain"/>
    <property type="match status" value="1"/>
</dbReference>
<dbReference type="GO" id="GO:0051537">
    <property type="term" value="F:2 iron, 2 sulfur cluster binding"/>
    <property type="evidence" value="ECO:0007669"/>
    <property type="project" value="TreeGrafter"/>
</dbReference>
<dbReference type="AlphaFoldDB" id="A0A1G4KQ16"/>
<dbReference type="SMR" id="A0A1G4KQ16"/>
<evidence type="ECO:0000259" key="2">
    <source>
        <dbReference type="Pfam" id="PF01521"/>
    </source>
</evidence>
<dbReference type="InterPro" id="IPR000361">
    <property type="entry name" value="ATAP_core_dom"/>
</dbReference>
<dbReference type="GO" id="GO:0005739">
    <property type="term" value="C:mitochondrion"/>
    <property type="evidence" value="ECO:0007669"/>
    <property type="project" value="TreeGrafter"/>
</dbReference>
<keyword evidence="4" id="KW-1185">Reference proteome</keyword>
<dbReference type="Pfam" id="PF01521">
    <property type="entry name" value="Fe-S_biosyn"/>
    <property type="match status" value="1"/>
</dbReference>
<dbReference type="GO" id="GO:0005506">
    <property type="term" value="F:iron ion binding"/>
    <property type="evidence" value="ECO:0007669"/>
    <property type="project" value="TreeGrafter"/>
</dbReference>
<organism evidence="3 4">
    <name type="scientific">Komagataella phaffii (strain ATCC 76273 / CBS 7435 / CECT 11047 / NRRL Y-11430 / Wegner 21-1)</name>
    <name type="common">Yeast</name>
    <name type="synonym">Pichia pastoris</name>
    <dbReference type="NCBI Taxonomy" id="981350"/>
    <lineage>
        <taxon>Eukaryota</taxon>
        <taxon>Fungi</taxon>
        <taxon>Dikarya</taxon>
        <taxon>Ascomycota</taxon>
        <taxon>Saccharomycotina</taxon>
        <taxon>Pichiomycetes</taxon>
        <taxon>Pichiales</taxon>
        <taxon>Pichiaceae</taxon>
        <taxon>Komagataella</taxon>
    </lineage>
</organism>
<dbReference type="InterPro" id="IPR035903">
    <property type="entry name" value="HesB-like_dom_sf"/>
</dbReference>
<evidence type="ECO:0000256" key="1">
    <source>
        <dbReference type="ARBA" id="ARBA00006718"/>
    </source>
</evidence>
<dbReference type="GO" id="GO:0016226">
    <property type="term" value="P:iron-sulfur cluster assembly"/>
    <property type="evidence" value="ECO:0007669"/>
    <property type="project" value="InterPro"/>
</dbReference>
<dbReference type="PANTHER" id="PTHR43011">
    <property type="entry name" value="IRON-SULFUR CLUSTER ASSEMBLY 2 HOMOLOG, MITOCHONDRIAL"/>
    <property type="match status" value="1"/>
</dbReference>
<dbReference type="GO" id="GO:0051539">
    <property type="term" value="F:4 iron, 4 sulfur cluster binding"/>
    <property type="evidence" value="ECO:0007669"/>
    <property type="project" value="TreeGrafter"/>
</dbReference>
<sequence length="199" mass="22126">MRLALIPLLSAKSTFHIGTRALLTHSFNQSWPKQFLTRPYSEASTSSTSFKKETFSQQPDDFAKTRLTNPQYSDNNGLLLVVAITPAARDKLLSIAKEENNPNVALRVSVSSGGCHGFQYNLELNDIKNYDKSVDSLFERDGAKVLIDKTSLEILRDSKIDYTHELIGSQFKVVDSPYTATSCGCGASFDFDFDKLKQG</sequence>
<name>A0A1G4KQ16_KOMPC</name>
<reference evidence="3 4" key="2">
    <citation type="journal article" date="2016" name="FEMS Yeast Res.">
        <title>Curation of the genome annotation of Pichia pastoris (Komagataella phaffii) CBS7435 from gene level to protein function.</title>
        <authorList>
            <person name="Valli M."/>
            <person name="Tatto N.E."/>
            <person name="Peymann A."/>
            <person name="Gruber C."/>
            <person name="Landes N."/>
            <person name="Ekker H."/>
            <person name="Thallinger G.G."/>
            <person name="Mattanovich D."/>
            <person name="Gasser B."/>
            <person name="Graf A.B."/>
        </authorList>
    </citation>
    <scope>GENOME REANNOTATION</scope>
    <source>
        <strain evidence="3 4">ATCC 76273 / CBS 7435 / CECT 11047 / NRRL Y-11430 / Wegner 21-1</strain>
    </source>
</reference>
<dbReference type="InterPro" id="IPR016092">
    <property type="entry name" value="ATAP"/>
</dbReference>
<accession>A0A1G4KQ16</accession>
<evidence type="ECO:0000313" key="4">
    <source>
        <dbReference type="Proteomes" id="UP000006853"/>
    </source>
</evidence>
<dbReference type="PANTHER" id="PTHR43011:SF1">
    <property type="entry name" value="IRON-SULFUR CLUSTER ASSEMBLY 2 HOMOLOG, MITOCHONDRIAL"/>
    <property type="match status" value="1"/>
</dbReference>
<reference evidence="3 4" key="1">
    <citation type="journal article" date="2011" name="J. Biotechnol.">
        <title>High-quality genome sequence of Pichia pastoris CBS7435.</title>
        <authorList>
            <person name="Kuberl A."/>
            <person name="Schneider J."/>
            <person name="Thallinger G.G."/>
            <person name="Anderl I."/>
            <person name="Wibberg D."/>
            <person name="Hajek T."/>
            <person name="Jaenicke S."/>
            <person name="Brinkrolf K."/>
            <person name="Goesmann A."/>
            <person name="Szczepanowski R."/>
            <person name="Puhler A."/>
            <person name="Schwab H."/>
            <person name="Glieder A."/>
            <person name="Pichler H."/>
        </authorList>
    </citation>
    <scope>NUCLEOTIDE SEQUENCE [LARGE SCALE GENOMIC DNA]</scope>
    <source>
        <strain evidence="4">ATCC 76273 / CBS 7435 / CECT 11047 / NRRL Y-11430 / Wegner 21-1</strain>
    </source>
</reference>
<dbReference type="SUPFAM" id="SSF89360">
    <property type="entry name" value="HesB-like domain"/>
    <property type="match status" value="1"/>
</dbReference>
<protein>
    <submittedName>
        <fullName evidence="3">[4Fe-4S] proteins maturation</fullName>
    </submittedName>
</protein>
<dbReference type="Proteomes" id="UP000006853">
    <property type="component" value="Chromosome 2"/>
</dbReference>
<evidence type="ECO:0000313" key="3">
    <source>
        <dbReference type="EMBL" id="SCV12095.1"/>
    </source>
</evidence>
<dbReference type="NCBIfam" id="TIGR00049">
    <property type="entry name" value="iron-sulfur cluster assembly accessory protein"/>
    <property type="match status" value="1"/>
</dbReference>
<gene>
    <name evidence="3" type="primary">ISA2</name>
    <name evidence="3" type="ordered locus">PP7435_Chr2-1047</name>
</gene>